<name>A0ACA9KJ09_9GLOM</name>
<evidence type="ECO:0000313" key="1">
    <source>
        <dbReference type="EMBL" id="CAG8475426.1"/>
    </source>
</evidence>
<dbReference type="EMBL" id="CAJVPT010002115">
    <property type="protein sequence ID" value="CAG8475426.1"/>
    <property type="molecule type" value="Genomic_DNA"/>
</dbReference>
<dbReference type="Proteomes" id="UP000789525">
    <property type="component" value="Unassembled WGS sequence"/>
</dbReference>
<accession>A0ACA9KJ09</accession>
<gene>
    <name evidence="1" type="ORF">ACOLOM_LOCUS1773</name>
</gene>
<sequence>MVVRVTSLGERHADEGTINWNDECIKNEARMLSCLNHPNIANLVGWFIMRNAFYSILNYYEGGNLIDCIPPNGRDEFSALHLMIQVFDAIKYTHEHGIAHGNIKPENILLSVDHKRLILTDFGQAHFEDVDLCARDGIGIRIHGGTIGFNGPERDPRENIPFKGFKRADMYGLGVTVYVVLTRHLPYDTSLSIRDQALFFPEKISLPAAQHFIQNLLSIDPSRRMTIAGVFDHSWLRIHDVTGPRARSVTPVHNTTSLKPCRHISNGANHKGKSIAESSKSTAAAKRNRGSVRKNKSFASLFNVASPLIKEKNNNPSLPQ</sequence>
<comment type="caution">
    <text evidence="1">The sequence shown here is derived from an EMBL/GenBank/DDBJ whole genome shotgun (WGS) entry which is preliminary data.</text>
</comment>
<keyword evidence="2" id="KW-1185">Reference proteome</keyword>
<organism evidence="1 2">
    <name type="scientific">Acaulospora colombiana</name>
    <dbReference type="NCBI Taxonomy" id="27376"/>
    <lineage>
        <taxon>Eukaryota</taxon>
        <taxon>Fungi</taxon>
        <taxon>Fungi incertae sedis</taxon>
        <taxon>Mucoromycota</taxon>
        <taxon>Glomeromycotina</taxon>
        <taxon>Glomeromycetes</taxon>
        <taxon>Diversisporales</taxon>
        <taxon>Acaulosporaceae</taxon>
        <taxon>Acaulospora</taxon>
    </lineage>
</organism>
<proteinExistence type="predicted"/>
<evidence type="ECO:0000313" key="2">
    <source>
        <dbReference type="Proteomes" id="UP000789525"/>
    </source>
</evidence>
<reference evidence="1" key="1">
    <citation type="submission" date="2021-06" db="EMBL/GenBank/DDBJ databases">
        <authorList>
            <person name="Kallberg Y."/>
            <person name="Tangrot J."/>
            <person name="Rosling A."/>
        </authorList>
    </citation>
    <scope>NUCLEOTIDE SEQUENCE</scope>
    <source>
        <strain evidence="1">CL356</strain>
    </source>
</reference>
<protein>
    <submittedName>
        <fullName evidence="1">7929_t:CDS:1</fullName>
    </submittedName>
</protein>